<feature type="transmembrane region" description="Helical" evidence="5">
    <location>
        <begin position="223"/>
        <end position="245"/>
    </location>
</feature>
<comment type="caution">
    <text evidence="7">The sequence shown here is derived from an EMBL/GenBank/DDBJ whole genome shotgun (WGS) entry which is preliminary data.</text>
</comment>
<organism evidence="7 8">
    <name type="scientific">Penaeus vannamei</name>
    <name type="common">Whiteleg shrimp</name>
    <name type="synonym">Litopenaeus vannamei</name>
    <dbReference type="NCBI Taxonomy" id="6689"/>
    <lineage>
        <taxon>Eukaryota</taxon>
        <taxon>Metazoa</taxon>
        <taxon>Ecdysozoa</taxon>
        <taxon>Arthropoda</taxon>
        <taxon>Crustacea</taxon>
        <taxon>Multicrustacea</taxon>
        <taxon>Malacostraca</taxon>
        <taxon>Eumalacostraca</taxon>
        <taxon>Eucarida</taxon>
        <taxon>Decapoda</taxon>
        <taxon>Dendrobranchiata</taxon>
        <taxon>Penaeoidea</taxon>
        <taxon>Penaeidae</taxon>
        <taxon>Penaeus</taxon>
    </lineage>
</organism>
<feature type="transmembrane region" description="Helical" evidence="5">
    <location>
        <begin position="393"/>
        <end position="411"/>
    </location>
</feature>
<proteinExistence type="predicted"/>
<name>A0A3R7MN41_PENVA</name>
<gene>
    <name evidence="7" type="ORF">C7M84_025421</name>
</gene>
<evidence type="ECO:0000313" key="8">
    <source>
        <dbReference type="Proteomes" id="UP000283509"/>
    </source>
</evidence>
<dbReference type="AlphaFoldDB" id="A0A3R7MN41"/>
<dbReference type="OrthoDB" id="5296287at2759"/>
<evidence type="ECO:0000256" key="4">
    <source>
        <dbReference type="ARBA" id="ARBA00023136"/>
    </source>
</evidence>
<evidence type="ECO:0000256" key="3">
    <source>
        <dbReference type="ARBA" id="ARBA00022989"/>
    </source>
</evidence>
<dbReference type="SUPFAM" id="SSF103473">
    <property type="entry name" value="MFS general substrate transporter"/>
    <property type="match status" value="1"/>
</dbReference>
<dbReference type="GO" id="GO:0016020">
    <property type="term" value="C:membrane"/>
    <property type="evidence" value="ECO:0007669"/>
    <property type="project" value="UniProtKB-SubCell"/>
</dbReference>
<dbReference type="GO" id="GO:0022857">
    <property type="term" value="F:transmembrane transporter activity"/>
    <property type="evidence" value="ECO:0007669"/>
    <property type="project" value="InterPro"/>
</dbReference>
<sequence>MSEEFEKILDSVGSFGRYQKWMVAVVIAPTSFGIAFILSVIIFQTLVPAHWCHVPGRENTSFTADQWKNLTIPADGGQFSECEKYKMVWVEDENRPLNISVEREGCTAGWDFDTSEMVSTVATSHGWLCERRRYSDHILAVGTAGNAVGTLLLPSLSDRFFGRRFVFYLSHVLYLVFTLAFVWTPSYIFQLVFRFMASLSFQTNYQMPYIITLEFLPPSKRGLGVLVSFVAWTAGMCFTSLVAWLVPRWDYLTLISCIPPALCFLYLLCLPESPRWLLMSGKLKECAAVLIQVAKYNRKEQPSAAELEAELKELRDNHSKEESLVHILRYPKLRLRAILLLFVLACTYMMYGILIFSINVLNNYFLSHLVLSAFELPSNVLGWLFSDYLGRRFTCIFTFIVAAVFCLAAPFTLHNEWAHLAIAAFIKLFVTQLIFVLFLLNTELFPTPVRSTGFAWSLVAGFAAMSAAPYILNSGFGPAFPYWFMMALLLLCCLAALPLPETLGLPLPQTFQEAEDIGNGRPLLTWIHHWNYEKHSLPGVTSKKPHCDGDSVTEESKMI</sequence>
<keyword evidence="4 5" id="KW-0472">Membrane</keyword>
<dbReference type="Gene3D" id="1.20.1250.20">
    <property type="entry name" value="MFS general substrate transporter like domains"/>
    <property type="match status" value="1"/>
</dbReference>
<dbReference type="Proteomes" id="UP000283509">
    <property type="component" value="Unassembled WGS sequence"/>
</dbReference>
<accession>A0A3R7MN41</accession>
<evidence type="ECO:0000256" key="2">
    <source>
        <dbReference type="ARBA" id="ARBA00022692"/>
    </source>
</evidence>
<evidence type="ECO:0000313" key="7">
    <source>
        <dbReference type="EMBL" id="ROT81419.1"/>
    </source>
</evidence>
<dbReference type="Pfam" id="PF00083">
    <property type="entry name" value="Sugar_tr"/>
    <property type="match status" value="1"/>
</dbReference>
<feature type="transmembrane region" description="Helical" evidence="5">
    <location>
        <begin position="251"/>
        <end position="270"/>
    </location>
</feature>
<dbReference type="InterPro" id="IPR005828">
    <property type="entry name" value="MFS_sugar_transport-like"/>
</dbReference>
<feature type="transmembrane region" description="Helical" evidence="5">
    <location>
        <begin position="337"/>
        <end position="358"/>
    </location>
</feature>
<keyword evidence="3 5" id="KW-1133">Transmembrane helix</keyword>
<feature type="transmembrane region" description="Helical" evidence="5">
    <location>
        <begin position="364"/>
        <end position="386"/>
    </location>
</feature>
<dbReference type="InterPro" id="IPR036259">
    <property type="entry name" value="MFS_trans_sf"/>
</dbReference>
<feature type="domain" description="Major facilitator superfamily (MFS) profile" evidence="6">
    <location>
        <begin position="23"/>
        <end position="504"/>
    </location>
</feature>
<reference evidence="7 8" key="2">
    <citation type="submission" date="2019-01" db="EMBL/GenBank/DDBJ databases">
        <title>The decoding of complex shrimp genome reveals the adaptation for benthos swimmer, frequently molting mechanism and breeding impact on genome.</title>
        <authorList>
            <person name="Sun Y."/>
            <person name="Gao Y."/>
            <person name="Yu Y."/>
        </authorList>
    </citation>
    <scope>NUCLEOTIDE SEQUENCE [LARGE SCALE GENOMIC DNA]</scope>
    <source>
        <tissue evidence="7">Muscle</tissue>
    </source>
</reference>
<feature type="transmembrane region" description="Helical" evidence="5">
    <location>
        <begin position="417"/>
        <end position="441"/>
    </location>
</feature>
<feature type="transmembrane region" description="Helical" evidence="5">
    <location>
        <begin position="453"/>
        <end position="473"/>
    </location>
</feature>
<evidence type="ECO:0000256" key="1">
    <source>
        <dbReference type="ARBA" id="ARBA00004141"/>
    </source>
</evidence>
<keyword evidence="2 5" id="KW-0812">Transmembrane</keyword>
<dbReference type="InterPro" id="IPR020846">
    <property type="entry name" value="MFS_dom"/>
</dbReference>
<reference evidence="7 8" key="1">
    <citation type="submission" date="2018-04" db="EMBL/GenBank/DDBJ databases">
        <authorList>
            <person name="Zhang X."/>
            <person name="Yuan J."/>
            <person name="Li F."/>
            <person name="Xiang J."/>
        </authorList>
    </citation>
    <scope>NUCLEOTIDE SEQUENCE [LARGE SCALE GENOMIC DNA]</scope>
    <source>
        <tissue evidence="7">Muscle</tissue>
    </source>
</reference>
<dbReference type="PROSITE" id="PS50850">
    <property type="entry name" value="MFS"/>
    <property type="match status" value="1"/>
</dbReference>
<evidence type="ECO:0000256" key="5">
    <source>
        <dbReference type="SAM" id="Phobius"/>
    </source>
</evidence>
<dbReference type="PANTHER" id="PTHR24064">
    <property type="entry name" value="SOLUTE CARRIER FAMILY 22 MEMBER"/>
    <property type="match status" value="1"/>
</dbReference>
<comment type="subcellular location">
    <subcellularLocation>
        <location evidence="1">Membrane</location>
        <topology evidence="1">Multi-pass membrane protein</topology>
    </subcellularLocation>
</comment>
<feature type="transmembrane region" description="Helical" evidence="5">
    <location>
        <begin position="21"/>
        <end position="43"/>
    </location>
</feature>
<evidence type="ECO:0000259" key="6">
    <source>
        <dbReference type="PROSITE" id="PS50850"/>
    </source>
</evidence>
<feature type="transmembrane region" description="Helical" evidence="5">
    <location>
        <begin position="479"/>
        <end position="499"/>
    </location>
</feature>
<keyword evidence="8" id="KW-1185">Reference proteome</keyword>
<dbReference type="EMBL" id="QCYY01000976">
    <property type="protein sequence ID" value="ROT81419.1"/>
    <property type="molecule type" value="Genomic_DNA"/>
</dbReference>
<protein>
    <recommendedName>
        <fullName evidence="6">Major facilitator superfamily (MFS) profile domain-containing protein</fullName>
    </recommendedName>
</protein>
<feature type="transmembrane region" description="Helical" evidence="5">
    <location>
        <begin position="165"/>
        <end position="185"/>
    </location>
</feature>